<accession>A0ABS7L9E2</accession>
<evidence type="ECO:0000313" key="2">
    <source>
        <dbReference type="Proteomes" id="UP000779049"/>
    </source>
</evidence>
<reference evidence="1 2" key="1">
    <citation type="journal article" date="2020" name="New Microbes New Infect">
        <title>Sellimonas caecigallum sp. nov., description and genome sequence of a new member of the Sellimonas genus isolated from the cecum of feral chicken.</title>
        <authorList>
            <person name="Wongkuna S."/>
            <person name="Ghimire S."/>
            <person name="Antony L."/>
            <person name="Chankhamhaengdecha S."/>
            <person name="Janvilisri T."/>
            <person name="Scaria J."/>
        </authorList>
    </citation>
    <scope>NUCLEOTIDE SEQUENCE [LARGE SCALE GENOMIC DNA]</scope>
    <source>
        <strain evidence="1 2">SW451</strain>
    </source>
</reference>
<sequence>MNLWFDNVILCDKDTFISRSMSASYSLKEGDIHYSAYREDLEQLFERSAKGKIAEMANKTVVYWGTLKFS</sequence>
<protein>
    <submittedName>
        <fullName evidence="1">Uncharacterized protein</fullName>
    </submittedName>
</protein>
<comment type="caution">
    <text evidence="1">The sequence shown here is derived from an EMBL/GenBank/DDBJ whole genome shotgun (WGS) entry which is preliminary data.</text>
</comment>
<keyword evidence="2" id="KW-1185">Reference proteome</keyword>
<dbReference type="EMBL" id="VIRV01000022">
    <property type="protein sequence ID" value="MBY0759711.1"/>
    <property type="molecule type" value="Genomic_DNA"/>
</dbReference>
<name>A0ABS7L9E2_9FIRM</name>
<dbReference type="Proteomes" id="UP000779049">
    <property type="component" value="Unassembled WGS sequence"/>
</dbReference>
<gene>
    <name evidence="1" type="ORF">FLB61_11560</name>
</gene>
<evidence type="ECO:0000313" key="1">
    <source>
        <dbReference type="EMBL" id="MBY0759711.1"/>
    </source>
</evidence>
<proteinExistence type="predicted"/>
<dbReference type="RefSeq" id="WP_221920249.1">
    <property type="nucleotide sequence ID" value="NZ_CP173660.1"/>
</dbReference>
<organism evidence="1 2">
    <name type="scientific">Sellimonas caecigallum</name>
    <dbReference type="NCBI Taxonomy" id="2592333"/>
    <lineage>
        <taxon>Bacteria</taxon>
        <taxon>Bacillati</taxon>
        <taxon>Bacillota</taxon>
        <taxon>Clostridia</taxon>
        <taxon>Lachnospirales</taxon>
        <taxon>Lachnospiraceae</taxon>
        <taxon>Sellimonas</taxon>
    </lineage>
</organism>